<dbReference type="SUPFAM" id="SSF51338">
    <property type="entry name" value="Composite domain of metallo-dependent hydrolases"/>
    <property type="match status" value="1"/>
</dbReference>
<comment type="caution">
    <text evidence="3">The sequence shown here is derived from an EMBL/GenBank/DDBJ whole genome shotgun (WGS) entry which is preliminary data.</text>
</comment>
<accession>A0ABU4CET7</accession>
<sequence length="455" mass="48089">MTSAKTTEVPQGRILIRGAHLLTQDDALGDFIGDVLIDDGKIVEVGSSLDATGATVIDGTDRAVLPGFVDTHRHTWQGAIRQVGTGWDFPKYRQHIQVTWGPQFNPEDVYIGNLVGALGALDAGITTLRDESHIQNSPDHTDSAIGALRDSGIRGVFAFGWPSIDSNKWMLRGEATHPEDIRRVRSEVLADDDALVTLQAMLRGPELSTLEVTTQDLAMARELGIRSSMHVGNGPWGPQFRGIGSLGDAGLLGEDLLFIHCCTSDDEELKMLADSGGHASVSAAVEAVLPGLGAPATGRLLANGIRPSLSIDTEASVAGDMFNVMRAALSAQNVGISIDPATYDTLPAFTPADLLAMATIEGARASGLDHKTGSITPGKDADLIVLRLDDANLLPANDVAASIVGAGHPGNVDTVLVAGQVRKYQGRLVGYDLGGIRRRAEASRDRLFAFDLVEG</sequence>
<dbReference type="Pfam" id="PF01979">
    <property type="entry name" value="Amidohydro_1"/>
    <property type="match status" value="1"/>
</dbReference>
<dbReference type="PANTHER" id="PTHR43794:SF11">
    <property type="entry name" value="AMIDOHYDROLASE-RELATED DOMAIN-CONTAINING PROTEIN"/>
    <property type="match status" value="1"/>
</dbReference>
<dbReference type="InterPro" id="IPR011059">
    <property type="entry name" value="Metal-dep_hydrolase_composite"/>
</dbReference>
<gene>
    <name evidence="3" type="ORF">R3Q59_16355</name>
</gene>
<dbReference type="InterPro" id="IPR006680">
    <property type="entry name" value="Amidohydro-rel"/>
</dbReference>
<dbReference type="RefSeq" id="WP_317568906.1">
    <property type="nucleotide sequence ID" value="NZ_JAWLKA010000008.1"/>
</dbReference>
<evidence type="ECO:0000259" key="2">
    <source>
        <dbReference type="Pfam" id="PF01979"/>
    </source>
</evidence>
<reference evidence="3 4" key="1">
    <citation type="submission" date="2023-10" db="EMBL/GenBank/DDBJ databases">
        <title>Development of a sustainable strategy for remediation of hydrocarbon-contaminated territories based on the waste exchange concept.</title>
        <authorList>
            <person name="Krivoruchko A."/>
        </authorList>
    </citation>
    <scope>NUCLEOTIDE SEQUENCE [LARGE SCALE GENOMIC DNA]</scope>
    <source>
        <strain evidence="3 4">IEGM 60</strain>
    </source>
</reference>
<dbReference type="Gene3D" id="3.20.20.140">
    <property type="entry name" value="Metal-dependent hydrolases"/>
    <property type="match status" value="1"/>
</dbReference>
<dbReference type="Proteomes" id="UP001185737">
    <property type="component" value="Unassembled WGS sequence"/>
</dbReference>
<keyword evidence="4" id="KW-1185">Reference proteome</keyword>
<dbReference type="InterPro" id="IPR050287">
    <property type="entry name" value="MTA/SAH_deaminase"/>
</dbReference>
<evidence type="ECO:0000313" key="3">
    <source>
        <dbReference type="EMBL" id="MDV6282072.1"/>
    </source>
</evidence>
<dbReference type="InterPro" id="IPR032466">
    <property type="entry name" value="Metal_Hydrolase"/>
</dbReference>
<dbReference type="EMBL" id="JAWLKA010000008">
    <property type="protein sequence ID" value="MDV6282072.1"/>
    <property type="molecule type" value="Genomic_DNA"/>
</dbReference>
<dbReference type="Gene3D" id="2.30.40.10">
    <property type="entry name" value="Urease, subunit C, domain 1"/>
    <property type="match status" value="1"/>
</dbReference>
<protein>
    <submittedName>
        <fullName evidence="3">Amidohydrolase family protein</fullName>
    </submittedName>
</protein>
<name>A0ABU4CET7_RHOJO</name>
<keyword evidence="1" id="KW-0378">Hydrolase</keyword>
<organism evidence="3 4">
    <name type="scientific">Rhodococcus jostii</name>
    <dbReference type="NCBI Taxonomy" id="132919"/>
    <lineage>
        <taxon>Bacteria</taxon>
        <taxon>Bacillati</taxon>
        <taxon>Actinomycetota</taxon>
        <taxon>Actinomycetes</taxon>
        <taxon>Mycobacteriales</taxon>
        <taxon>Nocardiaceae</taxon>
        <taxon>Rhodococcus</taxon>
    </lineage>
</organism>
<dbReference type="PANTHER" id="PTHR43794">
    <property type="entry name" value="AMINOHYDROLASE SSNA-RELATED"/>
    <property type="match status" value="1"/>
</dbReference>
<proteinExistence type="predicted"/>
<evidence type="ECO:0000256" key="1">
    <source>
        <dbReference type="ARBA" id="ARBA00022801"/>
    </source>
</evidence>
<evidence type="ECO:0000313" key="4">
    <source>
        <dbReference type="Proteomes" id="UP001185737"/>
    </source>
</evidence>
<feature type="domain" description="Amidohydrolase-related" evidence="2">
    <location>
        <begin position="64"/>
        <end position="421"/>
    </location>
</feature>
<dbReference type="NCBIfam" id="NF006056">
    <property type="entry name" value="PRK08204.1"/>
    <property type="match status" value="1"/>
</dbReference>
<dbReference type="SUPFAM" id="SSF51556">
    <property type="entry name" value="Metallo-dependent hydrolases"/>
    <property type="match status" value="1"/>
</dbReference>